<evidence type="ECO:0000313" key="1">
    <source>
        <dbReference type="EMBL" id="KJV05324.1"/>
    </source>
</evidence>
<sequence>MTEISEIEAAVTKLSREDLSAFRDWFQEFDAEAWDKQFAHDIAAGRLDALAEEALRDFRKGRCTVL</sequence>
<accession>A0A0F3IIM3</accession>
<dbReference type="RefSeq" id="WP_045780429.1">
    <property type="nucleotide sequence ID" value="NZ_LAJX01000247.1"/>
</dbReference>
<dbReference type="OrthoDB" id="9800707at2"/>
<gene>
    <name evidence="1" type="ORF">VZ94_18980</name>
</gene>
<keyword evidence="2" id="KW-1185">Reference proteome</keyword>
<protein>
    <submittedName>
        <fullName evidence="1">Uncharacterized protein</fullName>
    </submittedName>
</protein>
<dbReference type="EMBL" id="LAJX01000247">
    <property type="protein sequence ID" value="KJV05324.1"/>
    <property type="molecule type" value="Genomic_DNA"/>
</dbReference>
<reference evidence="1 2" key="2">
    <citation type="journal article" date="2016" name="Microb. Ecol.">
        <title>Genome Characteristics of a Novel Type I Methanotroph (Sn10-6) Isolated from a Flooded Indian Rice Field.</title>
        <authorList>
            <person name="Rahalkar M.C."/>
            <person name="Pandit P.S."/>
            <person name="Dhakephalkar P.K."/>
            <person name="Pore S."/>
            <person name="Arora P."/>
            <person name="Kapse N."/>
        </authorList>
    </citation>
    <scope>NUCLEOTIDE SEQUENCE [LARGE SCALE GENOMIC DNA]</scope>
    <source>
        <strain evidence="1 2">Sn10-6</strain>
    </source>
</reference>
<proteinExistence type="predicted"/>
<evidence type="ECO:0000313" key="2">
    <source>
        <dbReference type="Proteomes" id="UP000033684"/>
    </source>
</evidence>
<dbReference type="Proteomes" id="UP000033684">
    <property type="component" value="Unassembled WGS sequence"/>
</dbReference>
<dbReference type="AlphaFoldDB" id="A0A0F3IIM3"/>
<reference evidence="2" key="1">
    <citation type="submission" date="2015-03" db="EMBL/GenBank/DDBJ databases">
        <title>Draft genome sequence of a novel methanotroph (Sn10-6) isolated from flooded ricefield rhizosphere in India.</title>
        <authorList>
            <person name="Pandit P.S."/>
            <person name="Pore S.D."/>
            <person name="Arora P."/>
            <person name="Kapse N.G."/>
            <person name="Dhakephalkar P.K."/>
            <person name="Rahalkar M.C."/>
        </authorList>
    </citation>
    <scope>NUCLEOTIDE SEQUENCE [LARGE SCALE GENOMIC DNA]</scope>
    <source>
        <strain evidence="2">Sn10-6</strain>
    </source>
</reference>
<comment type="caution">
    <text evidence="1">The sequence shown here is derived from an EMBL/GenBank/DDBJ whole genome shotgun (WGS) entry which is preliminary data.</text>
</comment>
<name>A0A0F3IIM3_9GAMM</name>
<organism evidence="1 2">
    <name type="scientific">Methylocucumis oryzae</name>
    <dbReference type="NCBI Taxonomy" id="1632867"/>
    <lineage>
        <taxon>Bacteria</taxon>
        <taxon>Pseudomonadati</taxon>
        <taxon>Pseudomonadota</taxon>
        <taxon>Gammaproteobacteria</taxon>
        <taxon>Methylococcales</taxon>
        <taxon>Methylococcaceae</taxon>
        <taxon>Methylocucumis</taxon>
    </lineage>
</organism>